<dbReference type="Gene3D" id="3.40.50.150">
    <property type="entry name" value="Vaccinia Virus protein VP39"/>
    <property type="match status" value="1"/>
</dbReference>
<keyword evidence="1" id="KW-0489">Methyltransferase</keyword>
<evidence type="ECO:0000313" key="1">
    <source>
        <dbReference type="EMBL" id="NHO33000.1"/>
    </source>
</evidence>
<keyword evidence="2" id="KW-1185">Reference proteome</keyword>
<organism evidence="1 2">
    <name type="scientific">Acetobacter fallax</name>
    <dbReference type="NCBI Taxonomy" id="1737473"/>
    <lineage>
        <taxon>Bacteria</taxon>
        <taxon>Pseudomonadati</taxon>
        <taxon>Pseudomonadota</taxon>
        <taxon>Alphaproteobacteria</taxon>
        <taxon>Acetobacterales</taxon>
        <taxon>Acetobacteraceae</taxon>
        <taxon>Acetobacter</taxon>
    </lineage>
</organism>
<dbReference type="GO" id="GO:0008168">
    <property type="term" value="F:methyltransferase activity"/>
    <property type="evidence" value="ECO:0007669"/>
    <property type="project" value="UniProtKB-KW"/>
</dbReference>
<protein>
    <submittedName>
        <fullName evidence="1">Methyltransferase domain-containing protein</fullName>
    </submittedName>
</protein>
<dbReference type="CDD" id="cd02440">
    <property type="entry name" value="AdoMet_MTases"/>
    <property type="match status" value="1"/>
</dbReference>
<name>A0ABX0KF14_9PROT</name>
<evidence type="ECO:0000313" key="2">
    <source>
        <dbReference type="Proteomes" id="UP000615326"/>
    </source>
</evidence>
<accession>A0ABX0KF14</accession>
<proteinExistence type="predicted"/>
<comment type="caution">
    <text evidence="1">The sequence shown here is derived from an EMBL/GenBank/DDBJ whole genome shotgun (WGS) entry which is preliminary data.</text>
</comment>
<keyword evidence="1" id="KW-0808">Transferase</keyword>
<dbReference type="RefSeq" id="WP_173577528.1">
    <property type="nucleotide sequence ID" value="NZ_WOSW01000019.1"/>
</dbReference>
<dbReference type="Pfam" id="PF13489">
    <property type="entry name" value="Methyltransf_23"/>
    <property type="match status" value="1"/>
</dbReference>
<dbReference type="GO" id="GO:0032259">
    <property type="term" value="P:methylation"/>
    <property type="evidence" value="ECO:0007669"/>
    <property type="project" value="UniProtKB-KW"/>
</dbReference>
<dbReference type="InterPro" id="IPR029063">
    <property type="entry name" value="SAM-dependent_MTases_sf"/>
</dbReference>
<sequence>MTSICSKSEFDDILQEIGEGVPDSVQYTKMSEMILEVPESSALTGMNPFLPDYKEAAMELYLLLRGRQDQGYQPDRDEATPHVLPENIWSGLAPWGFRDARLVSEHLYSWGHIFAHLDLEPGGSVLEYGPGSGQMILMLARMGYKAFGVDIGKMAIDGINAQSSHLNLSVDVECAEFGEGFEGQKFDRIIFYEAFHHAFNFDDLLIRLHDRLNPGGRIILCGEPIVPHTTPGIPFAWGPRLDALSVFCMRRFGWMELGFTHDYFMKIAGITGWSATHYPFAQCGRAAVYVLEETPVRSSAANYLLENARLKAALQDKTNTLASMYQSTSWRVSKPLRDIKKLLRNIR</sequence>
<dbReference type="Proteomes" id="UP000615326">
    <property type="component" value="Unassembled WGS sequence"/>
</dbReference>
<dbReference type="SUPFAM" id="SSF53335">
    <property type="entry name" value="S-adenosyl-L-methionine-dependent methyltransferases"/>
    <property type="match status" value="1"/>
</dbReference>
<reference evidence="1 2" key="1">
    <citation type="journal article" date="2020" name="Int. J. Syst. Evol. Microbiol.">
        <title>Novel acetic acid bacteria from cider fermentations: Acetobacter conturbans sp. nov. and Acetobacter fallax sp. nov.</title>
        <authorList>
            <person name="Sombolestani A.S."/>
            <person name="Cleenwerck I."/>
            <person name="Cnockaert M."/>
            <person name="Borremans W."/>
            <person name="Wieme A.D."/>
            <person name="De Vuyst L."/>
            <person name="Vandamme P."/>
        </authorList>
    </citation>
    <scope>NUCLEOTIDE SEQUENCE [LARGE SCALE GENOMIC DNA]</scope>
    <source>
        <strain evidence="1 2">LMG 1637</strain>
    </source>
</reference>
<gene>
    <name evidence="1" type="ORF">GOB84_10610</name>
</gene>
<dbReference type="EMBL" id="WOSW01000019">
    <property type="protein sequence ID" value="NHO33000.1"/>
    <property type="molecule type" value="Genomic_DNA"/>
</dbReference>